<reference evidence="2 3" key="1">
    <citation type="submission" date="2015-07" db="EMBL/GenBank/DDBJ databases">
        <title>The genome of Melipona quadrifasciata.</title>
        <authorList>
            <person name="Pan H."/>
            <person name="Kapheim K."/>
        </authorList>
    </citation>
    <scope>NUCLEOTIDE SEQUENCE [LARGE SCALE GENOMIC DNA]</scope>
    <source>
        <strain evidence="2">0111107301</strain>
        <tissue evidence="2">Whole body</tissue>
    </source>
</reference>
<evidence type="ECO:0000256" key="1">
    <source>
        <dbReference type="SAM" id="Phobius"/>
    </source>
</evidence>
<keyword evidence="3" id="KW-1185">Reference proteome</keyword>
<keyword evidence="1" id="KW-0472">Membrane</keyword>
<dbReference type="EMBL" id="KQ435692">
    <property type="protein sequence ID" value="KOX81027.1"/>
    <property type="molecule type" value="Genomic_DNA"/>
</dbReference>
<accession>A0A0M9ABB0</accession>
<organism evidence="2 3">
    <name type="scientific">Melipona quadrifasciata</name>
    <dbReference type="NCBI Taxonomy" id="166423"/>
    <lineage>
        <taxon>Eukaryota</taxon>
        <taxon>Metazoa</taxon>
        <taxon>Ecdysozoa</taxon>
        <taxon>Arthropoda</taxon>
        <taxon>Hexapoda</taxon>
        <taxon>Insecta</taxon>
        <taxon>Pterygota</taxon>
        <taxon>Neoptera</taxon>
        <taxon>Endopterygota</taxon>
        <taxon>Hymenoptera</taxon>
        <taxon>Apocrita</taxon>
        <taxon>Aculeata</taxon>
        <taxon>Apoidea</taxon>
        <taxon>Anthophila</taxon>
        <taxon>Apidae</taxon>
        <taxon>Melipona</taxon>
    </lineage>
</organism>
<sequence>MESYGELLQYLKNKYKKYKNTILYCITLLHTILYYNNIPIKYEEFSGFKMHDGRMNGFEVTIADKVVRNCVTCILAKKKSGKRDDILHPIKKCEVLSTVYDDERQNPVPSKTLKSDQRIGKKPWISQGKYRYRTECKIENSEKGPKVFSSSKQSSSACHLLADDSKSWTWDQGVFVLAFQVLALEIF</sequence>
<feature type="transmembrane region" description="Helical" evidence="1">
    <location>
        <begin position="21"/>
        <end position="38"/>
    </location>
</feature>
<gene>
    <name evidence="2" type="ORF">WN51_09952</name>
</gene>
<protein>
    <submittedName>
        <fullName evidence="2">Uncharacterized protein</fullName>
    </submittedName>
</protein>
<keyword evidence="1" id="KW-1133">Transmembrane helix</keyword>
<dbReference type="Proteomes" id="UP000053105">
    <property type="component" value="Unassembled WGS sequence"/>
</dbReference>
<evidence type="ECO:0000313" key="3">
    <source>
        <dbReference type="Proteomes" id="UP000053105"/>
    </source>
</evidence>
<dbReference type="AlphaFoldDB" id="A0A0M9ABB0"/>
<proteinExistence type="predicted"/>
<keyword evidence="1" id="KW-0812">Transmembrane</keyword>
<evidence type="ECO:0000313" key="2">
    <source>
        <dbReference type="EMBL" id="KOX81027.1"/>
    </source>
</evidence>
<name>A0A0M9ABB0_9HYME</name>